<keyword evidence="1" id="KW-0472">Membrane</keyword>
<evidence type="ECO:0000256" key="1">
    <source>
        <dbReference type="SAM" id="Phobius"/>
    </source>
</evidence>
<keyword evidence="1" id="KW-1133">Transmembrane helix</keyword>
<dbReference type="Pfam" id="PF13676">
    <property type="entry name" value="TIR_2"/>
    <property type="match status" value="1"/>
</dbReference>
<evidence type="ECO:0000313" key="5">
    <source>
        <dbReference type="Proteomes" id="UP000501991"/>
    </source>
</evidence>
<evidence type="ECO:0000259" key="3">
    <source>
        <dbReference type="Pfam" id="PF13676"/>
    </source>
</evidence>
<dbReference type="Gene3D" id="3.90.1580.10">
    <property type="entry name" value="paralog of FGE (formylglycine-generating enzyme)"/>
    <property type="match status" value="1"/>
</dbReference>
<feature type="transmembrane region" description="Helical" evidence="1">
    <location>
        <begin position="170"/>
        <end position="191"/>
    </location>
</feature>
<proteinExistence type="predicted"/>
<accession>A0A6C1B3L3</accession>
<feature type="domain" description="TIR" evidence="3">
    <location>
        <begin position="9"/>
        <end position="125"/>
    </location>
</feature>
<dbReference type="InterPro" id="IPR035897">
    <property type="entry name" value="Toll_tir_struct_dom_sf"/>
</dbReference>
<dbReference type="InterPro" id="IPR042095">
    <property type="entry name" value="SUMF_sf"/>
</dbReference>
<dbReference type="Proteomes" id="UP000501991">
    <property type="component" value="Chromosome"/>
</dbReference>
<evidence type="ECO:0000313" key="4">
    <source>
        <dbReference type="EMBL" id="QID17438.1"/>
    </source>
</evidence>
<dbReference type="GO" id="GO:0007165">
    <property type="term" value="P:signal transduction"/>
    <property type="evidence" value="ECO:0007669"/>
    <property type="project" value="InterPro"/>
</dbReference>
<dbReference type="Pfam" id="PF03781">
    <property type="entry name" value="FGE-sulfatase"/>
    <property type="match status" value="1"/>
</dbReference>
<dbReference type="PANTHER" id="PTHR23150:SF35">
    <property type="entry name" value="BLL6746 PROTEIN"/>
    <property type="match status" value="1"/>
</dbReference>
<dbReference type="GO" id="GO:0120147">
    <property type="term" value="F:formylglycine-generating oxidase activity"/>
    <property type="evidence" value="ECO:0007669"/>
    <property type="project" value="TreeGrafter"/>
</dbReference>
<organism evidence="4 5">
    <name type="scientific">Nitrogeniibacter mangrovi</name>
    <dbReference type="NCBI Taxonomy" id="2016596"/>
    <lineage>
        <taxon>Bacteria</taxon>
        <taxon>Pseudomonadati</taxon>
        <taxon>Pseudomonadota</taxon>
        <taxon>Betaproteobacteria</taxon>
        <taxon>Rhodocyclales</taxon>
        <taxon>Zoogloeaceae</taxon>
        <taxon>Nitrogeniibacter</taxon>
    </lineage>
</organism>
<sequence length="587" mass="65398">MRKPGSGNVFINYRRDDSAGWAGRLHDRLARVLPSRRVFIDVEGIEGGEAFARLLDAQVARCDVFLALIGSHWLDLADADGRRRIDDPNDFVRIEIASALRRDGVYVIPVLVDEAPVPNAEALPEDLRPLVEHNAVEISRENFDRDADRLIATIRRRLPFTVRHHRLVRALWATSVLCLVGAATVAAIYFGRVPTAFGLENLVRPSAREWRTLTYVDKTNPALLRAFIGRHPGTPEGDEAGMWMHYISARAWSKIQDTSDRRPISDFLSRFGDSAEADAAKRRLAELPPPREHGPGEAAPLSRFADCPDCPEMVAIPTGHLLMGSLDTEWTAPEDRYEGPRQAVTIARPFAVGRFEVTVGQFRQFVEATGRQMGFECIGIITPGAPAKVWDAIPGRDFRHPGFAQTDAHPVVCVNWDDAVAYTQWLSKQTGATYRLPTEAEWEYVARAGSQDSYTYGDDESRLCQYGNGADRGMDDTWNANRWCADGTAIGTARVGSYRPNAFGLMDTHGNVHEWVADCYHEGYAGMPEATRASGAAWITPNCATRVIRGGCWAYPPTQLRSARREAWEPYKRSYCVGFRVARELGP</sequence>
<keyword evidence="1" id="KW-0812">Transmembrane</keyword>
<keyword evidence="5" id="KW-1185">Reference proteome</keyword>
<dbReference type="EMBL" id="CP048836">
    <property type="protein sequence ID" value="QID17438.1"/>
    <property type="molecule type" value="Genomic_DNA"/>
</dbReference>
<evidence type="ECO:0000259" key="2">
    <source>
        <dbReference type="Pfam" id="PF03781"/>
    </source>
</evidence>
<dbReference type="InterPro" id="IPR051043">
    <property type="entry name" value="Sulfatase_Mod_Factor_Kinase"/>
</dbReference>
<dbReference type="InterPro" id="IPR005532">
    <property type="entry name" value="SUMF_dom"/>
</dbReference>
<dbReference type="SUPFAM" id="SSF56436">
    <property type="entry name" value="C-type lectin-like"/>
    <property type="match status" value="1"/>
</dbReference>
<dbReference type="AlphaFoldDB" id="A0A6C1B3L3"/>
<dbReference type="InterPro" id="IPR000157">
    <property type="entry name" value="TIR_dom"/>
</dbReference>
<dbReference type="SUPFAM" id="SSF52200">
    <property type="entry name" value="Toll/Interleukin receptor TIR domain"/>
    <property type="match status" value="1"/>
</dbReference>
<feature type="domain" description="Sulfatase-modifying factor enzyme-like" evidence="2">
    <location>
        <begin position="310"/>
        <end position="583"/>
    </location>
</feature>
<dbReference type="RefSeq" id="WP_173764602.1">
    <property type="nucleotide sequence ID" value="NZ_CP048836.1"/>
</dbReference>
<name>A0A6C1B3L3_9RHOO</name>
<dbReference type="PANTHER" id="PTHR23150">
    <property type="entry name" value="SULFATASE MODIFYING FACTOR 1, 2"/>
    <property type="match status" value="1"/>
</dbReference>
<reference evidence="4 5" key="1">
    <citation type="submission" date="2020-02" db="EMBL/GenBank/DDBJ databases">
        <title>Nitrogenibacter mangrovi gen. nov., sp. nov. isolated from mangrove sediment, a denitrifying betaproteobacterium.</title>
        <authorList>
            <person name="Liao H."/>
            <person name="Tian Y."/>
        </authorList>
    </citation>
    <scope>NUCLEOTIDE SEQUENCE [LARGE SCALE GENOMIC DNA]</scope>
    <source>
        <strain evidence="4 5">M9-3-2</strain>
    </source>
</reference>
<dbReference type="InterPro" id="IPR016187">
    <property type="entry name" value="CTDL_fold"/>
</dbReference>
<gene>
    <name evidence="4" type="ORF">G3580_07120</name>
</gene>
<protein>
    <submittedName>
        <fullName evidence="4">SUMF1/EgtB/PvdO family nonheme iron enzyme</fullName>
    </submittedName>
</protein>
<dbReference type="Gene3D" id="3.40.50.10140">
    <property type="entry name" value="Toll/interleukin-1 receptor homology (TIR) domain"/>
    <property type="match status" value="1"/>
</dbReference>
<dbReference type="KEGG" id="azq:G3580_07120"/>